<dbReference type="Proteomes" id="UP000640583">
    <property type="component" value="Unassembled WGS sequence"/>
</dbReference>
<dbReference type="EMBL" id="JADCKQ010000012">
    <property type="protein sequence ID" value="MBI1494951.1"/>
    <property type="molecule type" value="Genomic_DNA"/>
</dbReference>
<evidence type="ECO:0000256" key="1">
    <source>
        <dbReference type="SAM" id="SignalP"/>
    </source>
</evidence>
<proteinExistence type="predicted"/>
<evidence type="ECO:0000313" key="2">
    <source>
        <dbReference type="EMBL" id="MBI1494951.1"/>
    </source>
</evidence>
<reference evidence="2" key="1">
    <citation type="submission" date="2020-10" db="EMBL/GenBank/DDBJ databases">
        <title>Paenihalocynthiibacter styelae gen. nov., sp. nov., isolated from stalked sea squirt Styela clava.</title>
        <authorList>
            <person name="Kim Y.-O."/>
            <person name="Yoon J.-H."/>
        </authorList>
    </citation>
    <scope>NUCLEOTIDE SEQUENCE</scope>
    <source>
        <strain evidence="2">MYP1-1</strain>
    </source>
</reference>
<evidence type="ECO:0000313" key="3">
    <source>
        <dbReference type="Proteomes" id="UP000640583"/>
    </source>
</evidence>
<feature type="chain" id="PRO_5035186495" description="DUF995 domain-containing protein" evidence="1">
    <location>
        <begin position="20"/>
        <end position="131"/>
    </location>
</feature>
<dbReference type="RefSeq" id="WP_228849679.1">
    <property type="nucleotide sequence ID" value="NZ_JADCKQ010000012.1"/>
</dbReference>
<comment type="caution">
    <text evidence="2">The sequence shown here is derived from an EMBL/GenBank/DDBJ whole genome shotgun (WGS) entry which is preliminary data.</text>
</comment>
<sequence>MKLISAVSLFLLSTLPGMASEPLGQKGFHELTKGRTFTFSLNGEFYGAETYLSGNRVIWQRQSGECLPGHWYAQGKHICFIYENQPDPVCWEVYAEENGLRVVSTSGTATELEELSRDAAPLACHQEYLGS</sequence>
<name>A0A8J7LQD1_9RHOB</name>
<evidence type="ECO:0008006" key="4">
    <source>
        <dbReference type="Google" id="ProtNLM"/>
    </source>
</evidence>
<gene>
    <name evidence="2" type="ORF">H1D41_15005</name>
</gene>
<keyword evidence="1" id="KW-0732">Signal</keyword>
<organism evidence="2 3">
    <name type="scientific">Halocynthiibacter styelae</name>
    <dbReference type="NCBI Taxonomy" id="2761955"/>
    <lineage>
        <taxon>Bacteria</taxon>
        <taxon>Pseudomonadati</taxon>
        <taxon>Pseudomonadota</taxon>
        <taxon>Alphaproteobacteria</taxon>
        <taxon>Rhodobacterales</taxon>
        <taxon>Paracoccaceae</taxon>
        <taxon>Halocynthiibacter</taxon>
    </lineage>
</organism>
<accession>A0A8J7LQD1</accession>
<feature type="signal peptide" evidence="1">
    <location>
        <begin position="1"/>
        <end position="19"/>
    </location>
</feature>
<keyword evidence="3" id="KW-1185">Reference proteome</keyword>
<protein>
    <recommendedName>
        <fullName evidence="4">DUF995 domain-containing protein</fullName>
    </recommendedName>
</protein>
<dbReference type="AlphaFoldDB" id="A0A8J7LQD1"/>